<sequence length="40" mass="4552">MPRHVFTLYKTWRKTPTANCGRKKSQVRGLADCVTKGKST</sequence>
<reference evidence="1 2" key="1">
    <citation type="journal article" date="2016" name="PLoS ONE">
        <title>Two Inducible Prophages of an Antarctic Pseudomonas sp. ANT_H14 Use the Same Capsid for Packaging Their Genomes - Characterization of a Novel Phage Helper-Satellite System.</title>
        <authorList>
            <person name="Dziewit L."/>
            <person name="Radlinska M."/>
        </authorList>
    </citation>
    <scope>NUCLEOTIDE SEQUENCE [LARGE SCALE GENOMIC DNA]</scope>
</reference>
<evidence type="ECO:0000313" key="2">
    <source>
        <dbReference type="Proteomes" id="UP000222764"/>
    </source>
</evidence>
<organism evidence="1 2">
    <name type="scientific">Pseudomonas phage phiAH14a</name>
    <dbReference type="NCBI Taxonomy" id="1805958"/>
    <lineage>
        <taxon>Viruses</taxon>
        <taxon>Duplodnaviria</taxon>
        <taxon>Heunggongvirae</taxon>
        <taxon>Uroviricota</taxon>
        <taxon>Caudoviricetes</taxon>
        <taxon>Miecznikowavirus</taxon>
        <taxon>Miecznikowavirus AH14a</taxon>
    </lineage>
</organism>
<keyword evidence="2" id="KW-1185">Reference proteome</keyword>
<name>A0A1B0VMF1_9CAUD</name>
<dbReference type="Proteomes" id="UP000222764">
    <property type="component" value="Segment"/>
</dbReference>
<gene>
    <name evidence="1" type="ORF">AH14a_p42</name>
</gene>
<dbReference type="EMBL" id="KU708004">
    <property type="protein sequence ID" value="AMW64502.1"/>
    <property type="molecule type" value="Genomic_DNA"/>
</dbReference>
<proteinExistence type="predicted"/>
<evidence type="ECO:0000313" key="1">
    <source>
        <dbReference type="EMBL" id="AMW64502.1"/>
    </source>
</evidence>
<protein>
    <submittedName>
        <fullName evidence="1">Uncharacterized protein</fullName>
    </submittedName>
</protein>
<accession>A0A1B0VMF1</accession>